<evidence type="ECO:0000256" key="2">
    <source>
        <dbReference type="ARBA" id="ARBA00012438"/>
    </source>
</evidence>
<accession>H8XRX6</accession>
<dbReference type="CDD" id="cd16917">
    <property type="entry name" value="HATPase_UhpB-NarQ-NarX-like"/>
    <property type="match status" value="1"/>
</dbReference>
<evidence type="ECO:0000256" key="4">
    <source>
        <dbReference type="ARBA" id="ARBA00022777"/>
    </source>
</evidence>
<dbReference type="GO" id="GO:0000160">
    <property type="term" value="P:phosphorelay signal transduction system"/>
    <property type="evidence" value="ECO:0007669"/>
    <property type="project" value="UniProtKB-KW"/>
</dbReference>
<dbReference type="AlphaFoldDB" id="H8XRX6"/>
<dbReference type="KEGG" id="fin:KQS_13315"/>
<evidence type="ECO:0000256" key="1">
    <source>
        <dbReference type="ARBA" id="ARBA00000085"/>
    </source>
</evidence>
<dbReference type="Gene3D" id="1.20.5.1930">
    <property type="match status" value="1"/>
</dbReference>
<dbReference type="InterPro" id="IPR003594">
    <property type="entry name" value="HATPase_dom"/>
</dbReference>
<dbReference type="InterPro" id="IPR005467">
    <property type="entry name" value="His_kinase_dom"/>
</dbReference>
<dbReference type="Gene3D" id="1.25.40.10">
    <property type="entry name" value="Tetratricopeptide repeat domain"/>
    <property type="match status" value="1"/>
</dbReference>
<keyword evidence="9" id="KW-1185">Reference proteome</keyword>
<dbReference type="STRING" id="1094466.KQS_13315"/>
<evidence type="ECO:0000256" key="5">
    <source>
        <dbReference type="ARBA" id="ARBA00023012"/>
    </source>
</evidence>
<dbReference type="PROSITE" id="PS50109">
    <property type="entry name" value="HIS_KIN"/>
    <property type="match status" value="1"/>
</dbReference>
<keyword evidence="6" id="KW-1133">Transmembrane helix</keyword>
<dbReference type="InterPro" id="IPR050482">
    <property type="entry name" value="Sensor_HK_TwoCompSys"/>
</dbReference>
<dbReference type="PATRIC" id="fig|1094466.5.peg.2607"/>
<keyword evidence="4 8" id="KW-0418">Kinase</keyword>
<dbReference type="SMART" id="SM00387">
    <property type="entry name" value="HATPase_c"/>
    <property type="match status" value="1"/>
</dbReference>
<dbReference type="InterPro" id="IPR036890">
    <property type="entry name" value="HATPase_C_sf"/>
</dbReference>
<dbReference type="Pfam" id="PF02518">
    <property type="entry name" value="HATPase_c"/>
    <property type="match status" value="1"/>
</dbReference>
<keyword evidence="5" id="KW-0902">Two-component regulatory system</keyword>
<dbReference type="SUPFAM" id="SSF55874">
    <property type="entry name" value="ATPase domain of HSP90 chaperone/DNA topoisomerase II/histidine kinase"/>
    <property type="match status" value="1"/>
</dbReference>
<dbReference type="OrthoDB" id="9778366at2"/>
<evidence type="ECO:0000256" key="3">
    <source>
        <dbReference type="ARBA" id="ARBA00022679"/>
    </source>
</evidence>
<reference evidence="9" key="2">
    <citation type="submission" date="2012-03" db="EMBL/GenBank/DDBJ databases">
        <title>Complete genome sequence of Flavobacterium indicum GPTSA100-9T, isolated from warm spring water.</title>
        <authorList>
            <person name="Barbier P."/>
            <person name="Houel A."/>
            <person name="Loux V."/>
            <person name="Poulain J."/>
            <person name="Bernardet J.-F."/>
            <person name="Touchon M."/>
            <person name="Duchaud E."/>
        </authorList>
    </citation>
    <scope>NUCLEOTIDE SEQUENCE [LARGE SCALE GENOMIC DNA]</scope>
    <source>
        <strain evidence="9">DSM 17447 / CIP 109464 / GPTSA100-9</strain>
    </source>
</reference>
<dbReference type="EC" id="2.7.13.3" evidence="2"/>
<dbReference type="HOGENOM" id="CLU_000445_106_2_10"/>
<feature type="domain" description="Histidine kinase" evidence="7">
    <location>
        <begin position="438"/>
        <end position="626"/>
    </location>
</feature>
<dbReference type="RefSeq" id="WP_014389678.1">
    <property type="nucleotide sequence ID" value="NC_017025.1"/>
</dbReference>
<feature type="transmembrane region" description="Helical" evidence="6">
    <location>
        <begin position="371"/>
        <end position="393"/>
    </location>
</feature>
<protein>
    <recommendedName>
        <fullName evidence="2">histidine kinase</fullName>
        <ecNumber evidence="2">2.7.13.3</ecNumber>
    </recommendedName>
</protein>
<keyword evidence="6" id="KW-0812">Transmembrane</keyword>
<dbReference type="GO" id="GO:0004673">
    <property type="term" value="F:protein histidine kinase activity"/>
    <property type="evidence" value="ECO:0007669"/>
    <property type="project" value="UniProtKB-EC"/>
</dbReference>
<reference evidence="8 9" key="1">
    <citation type="journal article" date="2012" name="J. Bacteriol.">
        <title>Complete Genome Sequence of Flavobacterium indicum GPSTA100-9T, Isolated from Warm Spring Water.</title>
        <authorList>
            <person name="Barbier P."/>
            <person name="Houel A."/>
            <person name="Loux V."/>
            <person name="Poulain J."/>
            <person name="Bernardet J.F."/>
            <person name="Touchon M."/>
            <person name="Duchaud E."/>
        </authorList>
    </citation>
    <scope>NUCLEOTIDE SEQUENCE [LARGE SCALE GENOMIC DNA]</scope>
    <source>
        <strain evidence="9">DSM 17447 / CIP 109464 / GPTSA100-9</strain>
    </source>
</reference>
<evidence type="ECO:0000313" key="9">
    <source>
        <dbReference type="Proteomes" id="UP000007599"/>
    </source>
</evidence>
<name>H8XRX6_FLAIG</name>
<dbReference type="Proteomes" id="UP000007599">
    <property type="component" value="Chromosome I"/>
</dbReference>
<keyword evidence="3 8" id="KW-0808">Transferase</keyword>
<organism evidence="8 9">
    <name type="scientific">Flavobacterium indicum (strain DSM 17447 / CIP 109464 / GPTSA100-9)</name>
    <dbReference type="NCBI Taxonomy" id="1094466"/>
    <lineage>
        <taxon>Bacteria</taxon>
        <taxon>Pseudomonadati</taxon>
        <taxon>Bacteroidota</taxon>
        <taxon>Flavobacteriia</taxon>
        <taxon>Flavobacteriales</taxon>
        <taxon>Flavobacteriaceae</taxon>
        <taxon>Flavobacterium</taxon>
    </lineage>
</organism>
<evidence type="ECO:0000313" key="8">
    <source>
        <dbReference type="EMBL" id="CCG54560.1"/>
    </source>
</evidence>
<dbReference type="EMBL" id="HE774682">
    <property type="protein sequence ID" value="CCG54560.1"/>
    <property type="molecule type" value="Genomic_DNA"/>
</dbReference>
<evidence type="ECO:0000256" key="6">
    <source>
        <dbReference type="SAM" id="Phobius"/>
    </source>
</evidence>
<dbReference type="eggNOG" id="COG4585">
    <property type="taxonomic scope" value="Bacteria"/>
</dbReference>
<dbReference type="InterPro" id="IPR019734">
    <property type="entry name" value="TPR_rpt"/>
</dbReference>
<keyword evidence="6" id="KW-0472">Membrane</keyword>
<dbReference type="PANTHER" id="PTHR24421:SF10">
    <property type="entry name" value="NITRATE_NITRITE SENSOR PROTEIN NARQ"/>
    <property type="match status" value="1"/>
</dbReference>
<gene>
    <name evidence="8" type="ordered locus">KQS_13315</name>
</gene>
<comment type="catalytic activity">
    <reaction evidence="1">
        <text>ATP + protein L-histidine = ADP + protein N-phospho-L-histidine.</text>
        <dbReference type="EC" id="2.7.13.3"/>
    </reaction>
</comment>
<evidence type="ECO:0000259" key="7">
    <source>
        <dbReference type="PROSITE" id="PS50109"/>
    </source>
</evidence>
<dbReference type="InterPro" id="IPR011990">
    <property type="entry name" value="TPR-like_helical_dom_sf"/>
</dbReference>
<sequence>MKSFYLLLFFICFQVSDLRAQKNDAFEEVKKRVSKTFFNTPEKAKKDAYQLKKMAKSNLERVIALQYLGYIYDLTGKPDSARAYFEERLSFTTKHFPKSIHQYQAVIDFCNWGMDYVDRTRLVAILTTNLSTIEEKKFNRETGLMNLLLGDVFLKDREVDKAAIYYDKSYKLIKDLKFAAADHFYRKSEIAIIKKDFKTAKKYLLQGLSSFKEKEIYTYPMYLSKLGYVAIMLNELELAKSYLFESLYYQQKNGFQELTSETYLNLAYLAQTKKDNTLEIYYLTKAEELNKGDVDVLKKIYLGLKEYYSKMNDRINERKYFEKFEQLNDSITQLEKQKIRFDLEYRFQKQQTEKELTLKENIIKKDARIKWLYFIGITLVSIFLVFILFVYFYRIALQKKLRYNQKLLHEEQLKLMQEDQRKEIIKEKVKVKLEERKKISMELHDGIANEISALKLSISNENNLDKGEIQTIINKIDRLYHEVRSFSHELDPDNITEVEFSQLVNNLCELIENKGIVVKKNILISKDIDDLDEFVLINLYRIIQEIVNNIIKHAQASVVQLDIYEDDSDLVIFIQDNGKGMQVSTTTKSGIGLKNIRNRVETLKGHYELLQQQEGVAMLIKVPLNTN</sequence>
<dbReference type="Gene3D" id="3.30.565.10">
    <property type="entry name" value="Histidine kinase-like ATPase, C-terminal domain"/>
    <property type="match status" value="1"/>
</dbReference>
<dbReference type="SUPFAM" id="SSF48452">
    <property type="entry name" value="TPR-like"/>
    <property type="match status" value="2"/>
</dbReference>
<proteinExistence type="predicted"/>
<dbReference type="PANTHER" id="PTHR24421">
    <property type="entry name" value="NITRATE/NITRITE SENSOR PROTEIN NARX-RELATED"/>
    <property type="match status" value="1"/>
</dbReference>
<dbReference type="SMART" id="SM00028">
    <property type="entry name" value="TPR"/>
    <property type="match status" value="5"/>
</dbReference>